<keyword evidence="5" id="KW-0614">Plasmid</keyword>
<sequence length="440" mass="46105">MTIDTAFLSVGELAAGYRSGAFTPLDTCRQAQDRLARLEPDLNAFIEPMTTEVLDQAKRLTEELRQGRDRGPLHGIPVAIKDIIDVADVRTTFATKAVPPRHAARDAECVARLRAAGAILFGKTNLLEFAAGVAHPAFGQTNNPHDPSRTAGGSSGGSAAAVAAGIVPLALGTDTGGSVRAPAAYCGVIGFKPSFAALSLDGVYPLSPSLDHLGLFARSSADASIALSVLNPGVAPARPSPKPLRLGIVGNQWNHRAVQADVRAALDAARLSLERAGVALTEIQLPDPAEMATALLDILMPEAAVIHRTTMAKRADGFAPGTRDLLETGMTVPATRYIEAIEKQRRWFGEFESVMADLDAVIAPTVPFTAPDTDPALSTEGDDEIISLTHANLTGAPSVSLPLRIQGAMPVGLMATAARNRDSDLLSICETIEGILSHTA</sequence>
<dbReference type="PROSITE" id="PS00571">
    <property type="entry name" value="AMIDASES"/>
    <property type="match status" value="1"/>
</dbReference>
<evidence type="ECO:0000313" key="5">
    <source>
        <dbReference type="EMBL" id="WLR99727.1"/>
    </source>
</evidence>
<keyword evidence="6" id="KW-1185">Reference proteome</keyword>
<comment type="function">
    <text evidence="1">Hydrolyzes indole-3-acetamide (IAM) into indole-3-acetic acid (IAA).</text>
</comment>
<accession>A0AA50CPH4</accession>
<dbReference type="GO" id="GO:0003824">
    <property type="term" value="F:catalytic activity"/>
    <property type="evidence" value="ECO:0007669"/>
    <property type="project" value="InterPro"/>
</dbReference>
<dbReference type="Proteomes" id="UP001234585">
    <property type="component" value="Plasmid unnamed1"/>
</dbReference>
<dbReference type="PANTHER" id="PTHR11895">
    <property type="entry name" value="TRANSAMIDASE"/>
    <property type="match status" value="1"/>
</dbReference>
<evidence type="ECO:0000256" key="1">
    <source>
        <dbReference type="ARBA" id="ARBA00003871"/>
    </source>
</evidence>
<gene>
    <name evidence="5" type="ORF">Q9313_23485</name>
</gene>
<evidence type="ECO:0000259" key="4">
    <source>
        <dbReference type="Pfam" id="PF01425"/>
    </source>
</evidence>
<dbReference type="InterPro" id="IPR000120">
    <property type="entry name" value="Amidase"/>
</dbReference>
<evidence type="ECO:0000256" key="3">
    <source>
        <dbReference type="ARBA" id="ARBA00021874"/>
    </source>
</evidence>
<dbReference type="SUPFAM" id="SSF75304">
    <property type="entry name" value="Amidase signature (AS) enzymes"/>
    <property type="match status" value="1"/>
</dbReference>
<name>A0AA50CPH4_9HYPH</name>
<feature type="domain" description="Amidase" evidence="4">
    <location>
        <begin position="29"/>
        <end position="426"/>
    </location>
</feature>
<evidence type="ECO:0000256" key="2">
    <source>
        <dbReference type="ARBA" id="ARBA00009199"/>
    </source>
</evidence>
<comment type="similarity">
    <text evidence="2">Belongs to the amidase family.</text>
</comment>
<organism evidence="5 6">
    <name type="scientific">Shinella sumterensis</name>
    <dbReference type="NCBI Taxonomy" id="1967501"/>
    <lineage>
        <taxon>Bacteria</taxon>
        <taxon>Pseudomonadati</taxon>
        <taxon>Pseudomonadota</taxon>
        <taxon>Alphaproteobacteria</taxon>
        <taxon>Hyphomicrobiales</taxon>
        <taxon>Rhizobiaceae</taxon>
        <taxon>Shinella</taxon>
    </lineage>
</organism>
<dbReference type="RefSeq" id="WP_306039019.1">
    <property type="nucleotide sequence ID" value="NZ_CP132303.1"/>
</dbReference>
<dbReference type="Pfam" id="PF01425">
    <property type="entry name" value="Amidase"/>
    <property type="match status" value="1"/>
</dbReference>
<dbReference type="InterPro" id="IPR036928">
    <property type="entry name" value="AS_sf"/>
</dbReference>
<protein>
    <recommendedName>
        <fullName evidence="3">Indoleacetamide hydrolase</fullName>
    </recommendedName>
</protein>
<proteinExistence type="inferred from homology"/>
<geneLocation type="plasmid" evidence="5 6">
    <name>unnamed1</name>
</geneLocation>
<dbReference type="EMBL" id="CP132303">
    <property type="protein sequence ID" value="WLR99727.1"/>
    <property type="molecule type" value="Genomic_DNA"/>
</dbReference>
<dbReference type="InterPro" id="IPR020556">
    <property type="entry name" value="Amidase_CS"/>
</dbReference>
<dbReference type="AlphaFoldDB" id="A0AA50CPH4"/>
<evidence type="ECO:0000313" key="6">
    <source>
        <dbReference type="Proteomes" id="UP001234585"/>
    </source>
</evidence>
<reference evidence="5 6" key="1">
    <citation type="submission" date="2023-08" db="EMBL/GenBank/DDBJ databases">
        <title>Pathogen: clinical or host-associated sample.</title>
        <authorList>
            <person name="Hergert J."/>
            <person name="Casey R."/>
            <person name="Wagner J."/>
            <person name="Young E.L."/>
            <person name="Oakeson K.F."/>
        </authorList>
    </citation>
    <scope>NUCLEOTIDE SEQUENCE [LARGE SCALE GENOMIC DNA]</scope>
    <source>
        <strain evidence="5 6">1760953</strain>
        <plasmid evidence="5 6">unnamed1</plasmid>
    </source>
</reference>
<dbReference type="InterPro" id="IPR023631">
    <property type="entry name" value="Amidase_dom"/>
</dbReference>
<dbReference type="PANTHER" id="PTHR11895:SF7">
    <property type="entry name" value="GLUTAMYL-TRNA(GLN) AMIDOTRANSFERASE SUBUNIT A, MITOCHONDRIAL"/>
    <property type="match status" value="1"/>
</dbReference>
<dbReference type="Gene3D" id="3.90.1300.10">
    <property type="entry name" value="Amidase signature (AS) domain"/>
    <property type="match status" value="1"/>
</dbReference>